<evidence type="ECO:0000313" key="3">
    <source>
        <dbReference type="Proteomes" id="UP001521116"/>
    </source>
</evidence>
<feature type="region of interest" description="Disordered" evidence="1">
    <location>
        <begin position="350"/>
        <end position="384"/>
    </location>
</feature>
<name>A0ABR3SGB6_9PEZI</name>
<dbReference type="EMBL" id="JAJVDC020000195">
    <property type="protein sequence ID" value="KAL1619110.1"/>
    <property type="molecule type" value="Genomic_DNA"/>
</dbReference>
<gene>
    <name evidence="2" type="ORF">SLS56_010287</name>
</gene>
<dbReference type="Proteomes" id="UP001521116">
    <property type="component" value="Unassembled WGS sequence"/>
</dbReference>
<sequence>MGPSLLDLSRELRDLIWEFCLSTPRHPPPPPPGTRSENAEWDDRYFFCTNEDECMIGYPRRTPHLESTALLQTNRQVNAEVHEAIARLYSQRRMNSGITVSVYREKYLLLDWHCLPVNSLHYDTWTVNLRLVEPPMWNVDPTTGETDQSMLETFYPDRYPRVLWCYFYILQRFLERGPGFRSNPEFHITQAPPRTRSLRRMVLNVLTGTQSSSEQHHYYFRRTDERQFPNRKRTSFDDWHAFYGNRLIDPRCFAEQLRFLIDEWLFGGRLQAQARMAFDSIETIEMQLDGEPLHAAEWHVRTMTGSAYESPTEKRLAVFEQNTKLPVDRLYGCLVDPDVVKDREEKLRIGEQSDGRKRKQADFCGREDSEARAAEDRAIRRVRR</sequence>
<reference evidence="2 3" key="1">
    <citation type="submission" date="2024-02" db="EMBL/GenBank/DDBJ databases">
        <title>De novo assembly and annotation of 12 fungi associated with fruit tree decline syndrome in Ontario, Canada.</title>
        <authorList>
            <person name="Sulman M."/>
            <person name="Ellouze W."/>
            <person name="Ilyukhin E."/>
        </authorList>
    </citation>
    <scope>NUCLEOTIDE SEQUENCE [LARGE SCALE GENOMIC DNA]</scope>
    <source>
        <strain evidence="2 3">M1-105</strain>
    </source>
</reference>
<evidence type="ECO:0000313" key="2">
    <source>
        <dbReference type="EMBL" id="KAL1619110.1"/>
    </source>
</evidence>
<evidence type="ECO:0000256" key="1">
    <source>
        <dbReference type="SAM" id="MobiDB-lite"/>
    </source>
</evidence>
<comment type="caution">
    <text evidence="2">The sequence shown here is derived from an EMBL/GenBank/DDBJ whole genome shotgun (WGS) entry which is preliminary data.</text>
</comment>
<protein>
    <submittedName>
        <fullName evidence="2">Uncharacterized protein</fullName>
    </submittedName>
</protein>
<proteinExistence type="predicted"/>
<accession>A0ABR3SGB6</accession>
<organism evidence="2 3">
    <name type="scientific">Neofusicoccum ribis</name>
    <dbReference type="NCBI Taxonomy" id="45134"/>
    <lineage>
        <taxon>Eukaryota</taxon>
        <taxon>Fungi</taxon>
        <taxon>Dikarya</taxon>
        <taxon>Ascomycota</taxon>
        <taxon>Pezizomycotina</taxon>
        <taxon>Dothideomycetes</taxon>
        <taxon>Dothideomycetes incertae sedis</taxon>
        <taxon>Botryosphaeriales</taxon>
        <taxon>Botryosphaeriaceae</taxon>
        <taxon>Neofusicoccum</taxon>
    </lineage>
</organism>
<keyword evidence="3" id="KW-1185">Reference proteome</keyword>